<name>A0A8H6MRX4_9PEZI</name>
<evidence type="ECO:0000256" key="1">
    <source>
        <dbReference type="SAM" id="MobiDB-lite"/>
    </source>
</evidence>
<protein>
    <submittedName>
        <fullName evidence="2">Uncharacterized protein</fullName>
    </submittedName>
</protein>
<evidence type="ECO:0000313" key="2">
    <source>
        <dbReference type="EMBL" id="KAF6806897.1"/>
    </source>
</evidence>
<accession>A0A8H6MRX4</accession>
<evidence type="ECO:0000313" key="3">
    <source>
        <dbReference type="Proteomes" id="UP000652219"/>
    </source>
</evidence>
<dbReference type="EMBL" id="WIGN01000149">
    <property type="protein sequence ID" value="KAF6806897.1"/>
    <property type="molecule type" value="Genomic_DNA"/>
</dbReference>
<sequence length="103" mass="11047">MASLDRDKRLPLLLDVPAGPSPNTPVNDRTSPVSRCLGGRLKPPLPPKLLPKCSSASLQHSKAQDPRSPRRSPPKQTLVVGVMTRPVDPTLVPGAVARYANQL</sequence>
<keyword evidence="3" id="KW-1185">Reference proteome</keyword>
<feature type="compositionally biased region" description="Polar residues" evidence="1">
    <location>
        <begin position="24"/>
        <end position="33"/>
    </location>
</feature>
<reference evidence="2 3" key="1">
    <citation type="journal article" date="2020" name="Phytopathology">
        <title>Genome Sequence Resources of Colletotrichum truncatum, C. plurivorum, C. musicola, and C. sojae: Four Species Pathogenic to Soybean (Glycine max).</title>
        <authorList>
            <person name="Rogerio F."/>
            <person name="Boufleur T.R."/>
            <person name="Ciampi-Guillardi M."/>
            <person name="Sukno S.A."/>
            <person name="Thon M.R."/>
            <person name="Massola Junior N.S."/>
            <person name="Baroncelli R."/>
        </authorList>
    </citation>
    <scope>NUCLEOTIDE SEQUENCE [LARGE SCALE GENOMIC DNA]</scope>
    <source>
        <strain evidence="2 3">LFN0009</strain>
    </source>
</reference>
<feature type="region of interest" description="Disordered" evidence="1">
    <location>
        <begin position="1"/>
        <end position="77"/>
    </location>
</feature>
<dbReference type="AlphaFoldDB" id="A0A8H6MRX4"/>
<proteinExistence type="predicted"/>
<feature type="compositionally biased region" description="Basic and acidic residues" evidence="1">
    <location>
        <begin position="1"/>
        <end position="10"/>
    </location>
</feature>
<organism evidence="2 3">
    <name type="scientific">Colletotrichum sojae</name>
    <dbReference type="NCBI Taxonomy" id="2175907"/>
    <lineage>
        <taxon>Eukaryota</taxon>
        <taxon>Fungi</taxon>
        <taxon>Dikarya</taxon>
        <taxon>Ascomycota</taxon>
        <taxon>Pezizomycotina</taxon>
        <taxon>Sordariomycetes</taxon>
        <taxon>Hypocreomycetidae</taxon>
        <taxon>Glomerellales</taxon>
        <taxon>Glomerellaceae</taxon>
        <taxon>Colletotrichum</taxon>
        <taxon>Colletotrichum orchidearum species complex</taxon>
    </lineage>
</organism>
<comment type="caution">
    <text evidence="2">The sequence shown here is derived from an EMBL/GenBank/DDBJ whole genome shotgun (WGS) entry which is preliminary data.</text>
</comment>
<gene>
    <name evidence="2" type="ORF">CSOJ01_08549</name>
</gene>
<dbReference type="Proteomes" id="UP000652219">
    <property type="component" value="Unassembled WGS sequence"/>
</dbReference>